<evidence type="ECO:0000259" key="2">
    <source>
        <dbReference type="SMART" id="SM00496"/>
    </source>
</evidence>
<gene>
    <name evidence="4" type="ORF">MM415B02022_0001</name>
</gene>
<dbReference type="SMART" id="SM00507">
    <property type="entry name" value="HNHc"/>
    <property type="match status" value="1"/>
</dbReference>
<dbReference type="GO" id="GO:0003677">
    <property type="term" value="F:DNA binding"/>
    <property type="evidence" value="ECO:0007669"/>
    <property type="project" value="InterPro"/>
</dbReference>
<dbReference type="SMART" id="SM00496">
    <property type="entry name" value="IENR2"/>
    <property type="match status" value="4"/>
</dbReference>
<dbReference type="CDD" id="cd00085">
    <property type="entry name" value="HNHc"/>
    <property type="match status" value="1"/>
</dbReference>
<feature type="domain" description="Nuclease associated modular" evidence="2">
    <location>
        <begin position="115"/>
        <end position="131"/>
    </location>
</feature>
<dbReference type="AlphaFoldDB" id="A0A6M3IDV2"/>
<evidence type="ECO:0000313" key="4">
    <source>
        <dbReference type="EMBL" id="QJA55619.1"/>
    </source>
</evidence>
<feature type="domain" description="Nuclease associated modular" evidence="2">
    <location>
        <begin position="86"/>
        <end position="102"/>
    </location>
</feature>
<dbReference type="Pfam" id="PF07460">
    <property type="entry name" value="NUMOD3"/>
    <property type="match status" value="2"/>
</dbReference>
<feature type="domain" description="HNH nuclease" evidence="3">
    <location>
        <begin position="213"/>
        <end position="264"/>
    </location>
</feature>
<proteinExistence type="predicted"/>
<dbReference type="InterPro" id="IPR003611">
    <property type="entry name" value="NUMOD3"/>
</dbReference>
<feature type="domain" description="Nuclease associated modular" evidence="2">
    <location>
        <begin position="139"/>
        <end position="155"/>
    </location>
</feature>
<evidence type="ECO:0008006" key="5">
    <source>
        <dbReference type="Google" id="ProtNLM"/>
    </source>
</evidence>
<dbReference type="SUPFAM" id="SSF64496">
    <property type="entry name" value="DNA-binding domain of intron-encoded endonucleases"/>
    <property type="match status" value="1"/>
</dbReference>
<dbReference type="EMBL" id="MT141169">
    <property type="protein sequence ID" value="QJA55619.1"/>
    <property type="molecule type" value="Genomic_DNA"/>
</dbReference>
<name>A0A6M3IDV2_9ZZZZ</name>
<reference evidence="4" key="1">
    <citation type="submission" date="2020-03" db="EMBL/GenBank/DDBJ databases">
        <title>The deep terrestrial virosphere.</title>
        <authorList>
            <person name="Holmfeldt K."/>
            <person name="Nilsson E."/>
            <person name="Simone D."/>
            <person name="Lopez-Fernandez M."/>
            <person name="Wu X."/>
            <person name="de Brujin I."/>
            <person name="Lundin D."/>
            <person name="Andersson A."/>
            <person name="Bertilsson S."/>
            <person name="Dopson M."/>
        </authorList>
    </citation>
    <scope>NUCLEOTIDE SEQUENCE</scope>
    <source>
        <strain evidence="4">MM415B02022</strain>
    </source>
</reference>
<organism evidence="4">
    <name type="scientific">viral metagenome</name>
    <dbReference type="NCBI Taxonomy" id="1070528"/>
    <lineage>
        <taxon>unclassified sequences</taxon>
        <taxon>metagenomes</taxon>
        <taxon>organismal metagenomes</taxon>
    </lineage>
</organism>
<feature type="domain" description="Nuclease associated modular" evidence="2">
    <location>
        <begin position="62"/>
        <end position="78"/>
    </location>
</feature>
<dbReference type="InterPro" id="IPR003615">
    <property type="entry name" value="HNH_nuc"/>
</dbReference>
<evidence type="ECO:0000256" key="1">
    <source>
        <dbReference type="SAM" id="MobiDB-lite"/>
    </source>
</evidence>
<accession>A0A6M3IDV2</accession>
<evidence type="ECO:0000259" key="3">
    <source>
        <dbReference type="SMART" id="SM00507"/>
    </source>
</evidence>
<sequence length="286" mass="33816">MLTKEEKKNLDGYCECGCGKLTNFNKYYGPIKFISGHNSRVSPMGFCLKTKEERSGKNHPYYGKKFSEEHRRKLSESHMGQVAWNKGKELTEEQKIQISNILKEYYANGNEPWMKGRKHSKKSRKKISEAGKGRVSPMKGKEFGEVTKKNMSIVHLKRCSTKKYKKMFSKRIQNYYSNIENRIKASCIKQGISREDWKGFVSQEPYCQIWTKEYKEFIKERDGYKCQNPDCWNTNNVFIPHHIDYNKKNCEPNNLITLCNSCNSRANGNREYWKKFYKNIILEKRI</sequence>
<feature type="compositionally biased region" description="Basic residues" evidence="1">
    <location>
        <begin position="115"/>
        <end position="125"/>
    </location>
</feature>
<protein>
    <recommendedName>
        <fullName evidence="5">HNH nuclease domain-containing protein</fullName>
    </recommendedName>
</protein>
<feature type="region of interest" description="Disordered" evidence="1">
    <location>
        <begin position="113"/>
        <end position="139"/>
    </location>
</feature>